<sequence>MIEVERLLLAVALEDPANQRFVLLSDSCVPLYNFSYIYKYLMASPRSYVDSGSPW</sequence>
<evidence type="ECO:0000313" key="7">
    <source>
        <dbReference type="Proteomes" id="UP001054252"/>
    </source>
</evidence>
<evidence type="ECO:0000256" key="2">
    <source>
        <dbReference type="ARBA" id="ARBA00022676"/>
    </source>
</evidence>
<evidence type="ECO:0000256" key="5">
    <source>
        <dbReference type="ARBA" id="ARBA00023180"/>
    </source>
</evidence>
<evidence type="ECO:0000313" key="6">
    <source>
        <dbReference type="EMBL" id="GKV40253.1"/>
    </source>
</evidence>
<dbReference type="PANTHER" id="PTHR31042">
    <property type="entry name" value="CORE-2/I-BRANCHING BETA-1,6-N-ACETYLGLUCOSAMINYLTRANSFERASE FAMILY PROTEIN-RELATED"/>
    <property type="match status" value="1"/>
</dbReference>
<accession>A0AAV5LS26</accession>
<comment type="subcellular location">
    <subcellularLocation>
        <location evidence="1">Membrane</location>
        <topology evidence="1">Single-pass type II membrane protein</topology>
    </subcellularLocation>
</comment>
<keyword evidence="5" id="KW-0325">Glycoprotein</keyword>
<dbReference type="InterPro" id="IPR003406">
    <property type="entry name" value="Glyco_trans_14"/>
</dbReference>
<gene>
    <name evidence="6" type="ORF">SLEP1_g47921</name>
</gene>
<name>A0AAV5LS26_9ROSI</name>
<keyword evidence="3" id="KW-0808">Transferase</keyword>
<dbReference type="InterPro" id="IPR044174">
    <property type="entry name" value="BC10-like"/>
</dbReference>
<comment type="caution">
    <text evidence="6">The sequence shown here is derived from an EMBL/GenBank/DDBJ whole genome shotgun (WGS) entry which is preliminary data.</text>
</comment>
<evidence type="ECO:0000256" key="3">
    <source>
        <dbReference type="ARBA" id="ARBA00022679"/>
    </source>
</evidence>
<reference evidence="6 7" key="1">
    <citation type="journal article" date="2021" name="Commun. Biol.">
        <title>The genome of Shorea leprosula (Dipterocarpaceae) highlights the ecological relevance of drought in aseasonal tropical rainforests.</title>
        <authorList>
            <person name="Ng K.K.S."/>
            <person name="Kobayashi M.J."/>
            <person name="Fawcett J.A."/>
            <person name="Hatakeyama M."/>
            <person name="Paape T."/>
            <person name="Ng C.H."/>
            <person name="Ang C.C."/>
            <person name="Tnah L.H."/>
            <person name="Lee C.T."/>
            <person name="Nishiyama T."/>
            <person name="Sese J."/>
            <person name="O'Brien M.J."/>
            <person name="Copetti D."/>
            <person name="Mohd Noor M.I."/>
            <person name="Ong R.C."/>
            <person name="Putra M."/>
            <person name="Sireger I.Z."/>
            <person name="Indrioko S."/>
            <person name="Kosugi Y."/>
            <person name="Izuno A."/>
            <person name="Isagi Y."/>
            <person name="Lee S.L."/>
            <person name="Shimizu K.K."/>
        </authorList>
    </citation>
    <scope>NUCLEOTIDE SEQUENCE [LARGE SCALE GENOMIC DNA]</scope>
    <source>
        <strain evidence="6">214</strain>
    </source>
</reference>
<dbReference type="GO" id="GO:0016757">
    <property type="term" value="F:glycosyltransferase activity"/>
    <property type="evidence" value="ECO:0007669"/>
    <property type="project" value="UniProtKB-KW"/>
</dbReference>
<dbReference type="GO" id="GO:0016020">
    <property type="term" value="C:membrane"/>
    <property type="evidence" value="ECO:0007669"/>
    <property type="project" value="UniProtKB-SubCell"/>
</dbReference>
<evidence type="ECO:0000256" key="1">
    <source>
        <dbReference type="ARBA" id="ARBA00004606"/>
    </source>
</evidence>
<keyword evidence="4" id="KW-0472">Membrane</keyword>
<dbReference type="Pfam" id="PF02485">
    <property type="entry name" value="Branch"/>
    <property type="match status" value="1"/>
</dbReference>
<organism evidence="6 7">
    <name type="scientific">Rubroshorea leprosula</name>
    <dbReference type="NCBI Taxonomy" id="152421"/>
    <lineage>
        <taxon>Eukaryota</taxon>
        <taxon>Viridiplantae</taxon>
        <taxon>Streptophyta</taxon>
        <taxon>Embryophyta</taxon>
        <taxon>Tracheophyta</taxon>
        <taxon>Spermatophyta</taxon>
        <taxon>Magnoliopsida</taxon>
        <taxon>eudicotyledons</taxon>
        <taxon>Gunneridae</taxon>
        <taxon>Pentapetalae</taxon>
        <taxon>rosids</taxon>
        <taxon>malvids</taxon>
        <taxon>Malvales</taxon>
        <taxon>Dipterocarpaceae</taxon>
        <taxon>Rubroshorea</taxon>
    </lineage>
</organism>
<dbReference type="EMBL" id="BPVZ01000140">
    <property type="protein sequence ID" value="GKV40253.1"/>
    <property type="molecule type" value="Genomic_DNA"/>
</dbReference>
<proteinExistence type="predicted"/>
<protein>
    <submittedName>
        <fullName evidence="6">Uncharacterized protein</fullName>
    </submittedName>
</protein>
<keyword evidence="7" id="KW-1185">Reference proteome</keyword>
<dbReference type="Proteomes" id="UP001054252">
    <property type="component" value="Unassembled WGS sequence"/>
</dbReference>
<dbReference type="AlphaFoldDB" id="A0AAV5LS26"/>
<dbReference type="PANTHER" id="PTHR31042:SF70">
    <property type="entry name" value="OS01G0695200 PROTEIN"/>
    <property type="match status" value="1"/>
</dbReference>
<keyword evidence="2" id="KW-0328">Glycosyltransferase</keyword>
<evidence type="ECO:0000256" key="4">
    <source>
        <dbReference type="ARBA" id="ARBA00023136"/>
    </source>
</evidence>